<dbReference type="EMBL" id="JAGIOD010000001">
    <property type="protein sequence ID" value="MBP2380722.1"/>
    <property type="molecule type" value="Genomic_DNA"/>
</dbReference>
<name>A0ABS4WWZ4_9MICO</name>
<dbReference type="InterPro" id="IPR011009">
    <property type="entry name" value="Kinase-like_dom_sf"/>
</dbReference>
<dbReference type="GO" id="GO:0016301">
    <property type="term" value="F:kinase activity"/>
    <property type="evidence" value="ECO:0007669"/>
    <property type="project" value="UniProtKB-KW"/>
</dbReference>
<feature type="domain" description="Aminoglycoside phosphotransferase" evidence="1">
    <location>
        <begin position="44"/>
        <end position="218"/>
    </location>
</feature>
<dbReference type="InterPro" id="IPR002575">
    <property type="entry name" value="Aminoglycoside_PTrfase"/>
</dbReference>
<evidence type="ECO:0000313" key="3">
    <source>
        <dbReference type="Proteomes" id="UP001519290"/>
    </source>
</evidence>
<evidence type="ECO:0000259" key="1">
    <source>
        <dbReference type="Pfam" id="PF01636"/>
    </source>
</evidence>
<dbReference type="Gene3D" id="3.40.50.300">
    <property type="entry name" value="P-loop containing nucleotide triphosphate hydrolases"/>
    <property type="match status" value="1"/>
</dbReference>
<protein>
    <submittedName>
        <fullName evidence="2">Kinase</fullName>
    </submittedName>
</protein>
<sequence>MHTTAATRARRAAADLVRSFGLEVERVIDLHDSNKLTVHLLPCDLVARIGPAAQGGAQAEVERALCLAEVGAPVGALDPRTPPQVQRRDGFEITLWTHHAPDEYRVLPAAEYAAALTQLHAGMRAVDLELPHFTERVASALALLDDPGLTPGLAGPDRTFLRETIADLSAEIAGRGGQQFLHGEPHPGNVLETADGPLFIDLETCCIGPVEFDLAHAPAQVAAHYPAVDAALLEDCRILTRALATTWRWDREDDLPEGKLLGIGWLQQVRALMTHRRRPDAPRPTLTILCGLPGSGKTTEADRIVEATGAFRLSPDDWLELLDVSLWQEELRDRIEQLQWQIGRELLAQGVSVVVEWGTWGREERDQLRTEARALGARVALRFLDADDEELLRRASARRREEPPMLREHFTEYRTKLQVPTAEELALYDQY</sequence>
<dbReference type="Pfam" id="PF01636">
    <property type="entry name" value="APH"/>
    <property type="match status" value="1"/>
</dbReference>
<gene>
    <name evidence="2" type="ORF">JOF43_000679</name>
</gene>
<dbReference type="RefSeq" id="WP_209899091.1">
    <property type="nucleotide sequence ID" value="NZ_BAAAJW010000029.1"/>
</dbReference>
<reference evidence="2 3" key="1">
    <citation type="submission" date="2021-03" db="EMBL/GenBank/DDBJ databases">
        <title>Sequencing the genomes of 1000 actinobacteria strains.</title>
        <authorList>
            <person name="Klenk H.-P."/>
        </authorList>
    </citation>
    <scope>NUCLEOTIDE SEQUENCE [LARGE SCALE GENOMIC DNA]</scope>
    <source>
        <strain evidence="2 3">DSM 14566</strain>
    </source>
</reference>
<keyword evidence="2" id="KW-0808">Transferase</keyword>
<comment type="caution">
    <text evidence="2">The sequence shown here is derived from an EMBL/GenBank/DDBJ whole genome shotgun (WGS) entry which is preliminary data.</text>
</comment>
<dbReference type="Pfam" id="PF13671">
    <property type="entry name" value="AAA_33"/>
    <property type="match status" value="1"/>
</dbReference>
<dbReference type="SUPFAM" id="SSF56112">
    <property type="entry name" value="Protein kinase-like (PK-like)"/>
    <property type="match status" value="1"/>
</dbReference>
<evidence type="ECO:0000313" key="2">
    <source>
        <dbReference type="EMBL" id="MBP2380722.1"/>
    </source>
</evidence>
<dbReference type="Proteomes" id="UP001519290">
    <property type="component" value="Unassembled WGS sequence"/>
</dbReference>
<dbReference type="InterPro" id="IPR027417">
    <property type="entry name" value="P-loop_NTPase"/>
</dbReference>
<accession>A0ABS4WWZ4</accession>
<keyword evidence="2" id="KW-0418">Kinase</keyword>
<dbReference type="SUPFAM" id="SSF52540">
    <property type="entry name" value="P-loop containing nucleoside triphosphate hydrolases"/>
    <property type="match status" value="1"/>
</dbReference>
<organism evidence="2 3">
    <name type="scientific">Brachybacterium sacelli</name>
    <dbReference type="NCBI Taxonomy" id="173364"/>
    <lineage>
        <taxon>Bacteria</taxon>
        <taxon>Bacillati</taxon>
        <taxon>Actinomycetota</taxon>
        <taxon>Actinomycetes</taxon>
        <taxon>Micrococcales</taxon>
        <taxon>Dermabacteraceae</taxon>
        <taxon>Brachybacterium</taxon>
    </lineage>
</organism>
<dbReference type="Gene3D" id="3.90.1200.10">
    <property type="match status" value="1"/>
</dbReference>
<proteinExistence type="predicted"/>
<keyword evidence="3" id="KW-1185">Reference proteome</keyword>